<feature type="transmembrane region" description="Helical" evidence="1">
    <location>
        <begin position="58"/>
        <end position="83"/>
    </location>
</feature>
<accession>A0A3Q8U9N5</accession>
<feature type="transmembrane region" description="Helical" evidence="1">
    <location>
        <begin position="95"/>
        <end position="116"/>
    </location>
</feature>
<sequence>MYNMSFEVYFIMLNMMIIMMMITPLMIIYMHPVSFNIMLVMTCILFMILFTLNSNTSLYSFMIFMIMIGGMIMLISYFSSIIMNTKSATNYKIKLSSIIFSFLVILLVFLLIYKMFMYMNLISYNFYENMDLNQIKIMYCKIKNLNNIHFLFLFKNNTMTMSIMFMILYMLILMIKSILKFNRPMRMFMY</sequence>
<feature type="transmembrane region" description="Helical" evidence="1">
    <location>
        <begin position="6"/>
        <end position="28"/>
    </location>
</feature>
<keyword evidence="1" id="KW-1133">Transmembrane helix</keyword>
<keyword evidence="1" id="KW-0812">Transmembrane</keyword>
<dbReference type="AlphaFoldDB" id="A0A3Q8U9N5"/>
<feature type="transmembrane region" description="Helical" evidence="1">
    <location>
        <begin position="159"/>
        <end position="179"/>
    </location>
</feature>
<evidence type="ECO:0000256" key="1">
    <source>
        <dbReference type="SAM" id="Phobius"/>
    </source>
</evidence>
<feature type="transmembrane region" description="Helical" evidence="1">
    <location>
        <begin position="35"/>
        <end position="52"/>
    </location>
</feature>
<dbReference type="EMBL" id="MG923492">
    <property type="protein sequence ID" value="AZL93202.1"/>
    <property type="molecule type" value="Genomic_DNA"/>
</dbReference>
<organism evidence="2">
    <name type="scientific">Dryinus sp. ZJUH_2016011</name>
    <dbReference type="NCBI Taxonomy" id="2491175"/>
    <lineage>
        <taxon>Eukaryota</taxon>
        <taxon>Metazoa</taxon>
        <taxon>Ecdysozoa</taxon>
        <taxon>Arthropoda</taxon>
        <taxon>Hexapoda</taxon>
        <taxon>Insecta</taxon>
        <taxon>Pterygota</taxon>
        <taxon>Neoptera</taxon>
        <taxon>Endopterygota</taxon>
        <taxon>Hymenoptera</taxon>
        <taxon>Apocrita</taxon>
        <taxon>Aculeata</taxon>
        <taxon>Chrysidoidea</taxon>
        <taxon>Dryinidae</taxon>
        <taxon>Dryininae</taxon>
        <taxon>Dryinus</taxon>
    </lineage>
</organism>
<keyword evidence="2" id="KW-0496">Mitochondrion</keyword>
<keyword evidence="1" id="KW-0472">Membrane</keyword>
<protein>
    <submittedName>
        <fullName evidence="2">NADH dehydrogenase subunit 6</fullName>
    </submittedName>
</protein>
<geneLocation type="mitochondrion" evidence="2"/>
<name>A0A3Q8U9N5_9HYME</name>
<proteinExistence type="predicted"/>
<gene>
    <name evidence="2" type="primary">nad6</name>
</gene>
<evidence type="ECO:0000313" key="2">
    <source>
        <dbReference type="EMBL" id="AZL93202.1"/>
    </source>
</evidence>
<reference evidence="2" key="1">
    <citation type="journal article" date="2018" name="Mol. Phylogenet. Evol.">
        <title>Mitochondrial phylogenomics of the Hymenoptera.</title>
        <authorList>
            <person name="Tang P."/>
            <person name="Zhu J.C."/>
            <person name="Zheng B.Y."/>
            <person name="Wei S.J."/>
            <person name="Sharkey M."/>
            <person name="Chen X.X."/>
            <person name="Vogler A.P."/>
        </authorList>
    </citation>
    <scope>NUCLEOTIDE SEQUENCE</scope>
</reference>